<dbReference type="HOGENOM" id="CLU_038557_1_0_10"/>
<dbReference type="STRING" id="1433126.BN938_2527"/>
<evidence type="ECO:0000259" key="1">
    <source>
        <dbReference type="Pfam" id="PF03235"/>
    </source>
</evidence>
<sequence length="454" mass="53203">MIELKLNTGEDVFLTPINNNQCLYELVDSENKIQMALKLVGSHLEVVDFMNIDPRQTDLSGKLDMLAVQIVESEQSGIENNEFESKPEITPYDPELIKVHQKQFSIKFIEEMIDNKDIDFTPDFQRHFVWNSVQKSKLIESLLLRIPLPMFYLAEDTEGRLTIVDGLQRLTTIKEFMNNEFPLKHLEYLDEGVKGRYYKTDESKGQKGIDPKYYRWFNMTQFAVNVIDPASPFKVKYDIFRRINTGGRPLKNQEIRNCLASRYLRNLLNEMTALSEFKSATDKSVKPDRMEDQEVALRFIIFYDAYKKDSTLKSSYHGYMEAFLDDATETYFTIDSVTHERVIKLFTNAMKNAEYLFDSKYAFRKVKNEHIGDDTRKQLFNKALFVAWSVLLADIPYEVITQKYPQNYLLPIFVKKLEQNSELMYYLSYGTNGRANLEYVFYSVSNIIKEHLSI</sequence>
<evidence type="ECO:0000313" key="2">
    <source>
        <dbReference type="EMBL" id="CDN32597.1"/>
    </source>
</evidence>
<reference evidence="2 3" key="1">
    <citation type="journal article" date="2015" name="Genome Announc.">
        <title>Complete Genome Sequence of the Novel Leech Symbiont Mucinivorans hirudinis M3T.</title>
        <authorList>
            <person name="Nelson M.C."/>
            <person name="Bomar L."/>
            <person name="Graf J."/>
        </authorList>
    </citation>
    <scope>NUCLEOTIDE SEQUENCE [LARGE SCALE GENOMIC DNA]</scope>
    <source>
        <strain evidence="3">M3</strain>
    </source>
</reference>
<dbReference type="PATRIC" id="fig|1433126.3.peg.2502"/>
<dbReference type="OrthoDB" id="9798761at2"/>
<dbReference type="Proteomes" id="UP000027616">
    <property type="component" value="Chromosome I"/>
</dbReference>
<keyword evidence="3" id="KW-1185">Reference proteome</keyword>
<dbReference type="EMBL" id="HG934468">
    <property type="protein sequence ID" value="CDN32597.1"/>
    <property type="molecule type" value="Genomic_DNA"/>
</dbReference>
<name>A0A060RAH4_9BACT</name>
<protein>
    <recommendedName>
        <fullName evidence="1">GmrSD restriction endonucleases N-terminal domain-containing protein</fullName>
    </recommendedName>
</protein>
<dbReference type="InterPro" id="IPR004919">
    <property type="entry name" value="GmrSD_N"/>
</dbReference>
<proteinExistence type="predicted"/>
<organism evidence="2 3">
    <name type="scientific">Mucinivorans hirudinis</name>
    <dbReference type="NCBI Taxonomy" id="1433126"/>
    <lineage>
        <taxon>Bacteria</taxon>
        <taxon>Pseudomonadati</taxon>
        <taxon>Bacteroidota</taxon>
        <taxon>Bacteroidia</taxon>
        <taxon>Bacteroidales</taxon>
        <taxon>Rikenellaceae</taxon>
        <taxon>Mucinivorans</taxon>
    </lineage>
</organism>
<dbReference type="AlphaFoldDB" id="A0A060RAH4"/>
<dbReference type="PANTHER" id="PTHR39639">
    <property type="entry name" value="CHROMOSOME 16, WHOLE GENOME SHOTGUN SEQUENCE"/>
    <property type="match status" value="1"/>
</dbReference>
<feature type="domain" description="GmrSD restriction endonucleases N-terminal" evidence="1">
    <location>
        <begin position="109"/>
        <end position="259"/>
    </location>
</feature>
<dbReference type="PANTHER" id="PTHR39639:SF1">
    <property type="entry name" value="DUF262 DOMAIN-CONTAINING PROTEIN"/>
    <property type="match status" value="1"/>
</dbReference>
<gene>
    <name evidence="2" type="ORF">BN938_2527</name>
</gene>
<accession>A0A060RAH4</accession>
<evidence type="ECO:0000313" key="3">
    <source>
        <dbReference type="Proteomes" id="UP000027616"/>
    </source>
</evidence>
<dbReference type="KEGG" id="rbc:BN938_2527"/>
<dbReference type="eggNOG" id="COG1479">
    <property type="taxonomic scope" value="Bacteria"/>
</dbReference>
<dbReference type="Pfam" id="PF03235">
    <property type="entry name" value="GmrSD_N"/>
    <property type="match status" value="1"/>
</dbReference>